<evidence type="ECO:0000313" key="1">
    <source>
        <dbReference type="EMBL" id="MFC7348494.1"/>
    </source>
</evidence>
<keyword evidence="2" id="KW-1185">Reference proteome</keyword>
<name>A0ABW2M0Z0_9FLAO</name>
<sequence>MTIGGLPNAQGDPNFTRQLVQNDNGTLGYEPKVDLSTINLQKVLFNGGYANNNENNSLAFDLDNSTMYFNFRDETGTSVSAMSLNSTGTLFQQSRLLGESRFEMNKASDSITFYVRDSSNFPGSDTGLTVNAKAGLVYYNDYSSKFIDRSLVDKAYVDRTINNAVGGSDGGVWDFVGNVD</sequence>
<dbReference type="EMBL" id="JBHTCR010000010">
    <property type="protein sequence ID" value="MFC7348494.1"/>
    <property type="molecule type" value="Genomic_DNA"/>
</dbReference>
<comment type="caution">
    <text evidence="1">The sequence shown here is derived from an EMBL/GenBank/DDBJ whole genome shotgun (WGS) entry which is preliminary data.</text>
</comment>
<gene>
    <name evidence="1" type="ORF">ACFQO9_17385</name>
</gene>
<organism evidence="1 2">
    <name type="scientific">Chryseobacterium zhengzhouense</name>
    <dbReference type="NCBI Taxonomy" id="1636086"/>
    <lineage>
        <taxon>Bacteria</taxon>
        <taxon>Pseudomonadati</taxon>
        <taxon>Bacteroidota</taxon>
        <taxon>Flavobacteriia</taxon>
        <taxon>Flavobacteriales</taxon>
        <taxon>Weeksellaceae</taxon>
        <taxon>Chryseobacterium group</taxon>
        <taxon>Chryseobacterium</taxon>
    </lineage>
</organism>
<protein>
    <recommendedName>
        <fullName evidence="3">Flagellar hook protein FlgE</fullName>
    </recommendedName>
</protein>
<accession>A0ABW2M0Z0</accession>
<dbReference type="RefSeq" id="WP_378182307.1">
    <property type="nucleotide sequence ID" value="NZ_JBHTCR010000010.1"/>
</dbReference>
<proteinExistence type="predicted"/>
<dbReference type="Proteomes" id="UP001596550">
    <property type="component" value="Unassembled WGS sequence"/>
</dbReference>
<reference evidence="2" key="1">
    <citation type="journal article" date="2019" name="Int. J. Syst. Evol. Microbiol.">
        <title>The Global Catalogue of Microorganisms (GCM) 10K type strain sequencing project: providing services to taxonomists for standard genome sequencing and annotation.</title>
        <authorList>
            <consortium name="The Broad Institute Genomics Platform"/>
            <consortium name="The Broad Institute Genome Sequencing Center for Infectious Disease"/>
            <person name="Wu L."/>
            <person name="Ma J."/>
        </authorList>
    </citation>
    <scope>NUCLEOTIDE SEQUENCE [LARGE SCALE GENOMIC DNA]</scope>
    <source>
        <strain evidence="2">CCUG 54781</strain>
    </source>
</reference>
<evidence type="ECO:0008006" key="3">
    <source>
        <dbReference type="Google" id="ProtNLM"/>
    </source>
</evidence>
<evidence type="ECO:0000313" key="2">
    <source>
        <dbReference type="Proteomes" id="UP001596550"/>
    </source>
</evidence>